<evidence type="ECO:0000313" key="3">
    <source>
        <dbReference type="Proteomes" id="UP000886998"/>
    </source>
</evidence>
<gene>
    <name evidence="2" type="ORF">TNIN_213911</name>
</gene>
<evidence type="ECO:0000313" key="2">
    <source>
        <dbReference type="EMBL" id="GFY70506.1"/>
    </source>
</evidence>
<dbReference type="AlphaFoldDB" id="A0A8X7CK85"/>
<feature type="region of interest" description="Disordered" evidence="1">
    <location>
        <begin position="1"/>
        <end position="32"/>
    </location>
</feature>
<dbReference type="Proteomes" id="UP000886998">
    <property type="component" value="Unassembled WGS sequence"/>
</dbReference>
<accession>A0A8X7CK85</accession>
<sequence length="84" mass="9505">MPKATITPQPARKPRVPAAQTTAMDTDLPPPTDQEICDELKTIQGKLMILQSQITLTEKTLVRIHHGRITKTQPRYDDLMKKLT</sequence>
<dbReference type="EMBL" id="BMAV01018304">
    <property type="protein sequence ID" value="GFY70506.1"/>
    <property type="molecule type" value="Genomic_DNA"/>
</dbReference>
<protein>
    <submittedName>
        <fullName evidence="2">Uncharacterized protein</fullName>
    </submittedName>
</protein>
<keyword evidence="3" id="KW-1185">Reference proteome</keyword>
<reference evidence="2" key="1">
    <citation type="submission" date="2020-08" db="EMBL/GenBank/DDBJ databases">
        <title>Multicomponent nature underlies the extraordinary mechanical properties of spider dragline silk.</title>
        <authorList>
            <person name="Kono N."/>
            <person name="Nakamura H."/>
            <person name="Mori M."/>
            <person name="Yoshida Y."/>
            <person name="Ohtoshi R."/>
            <person name="Malay A.D."/>
            <person name="Moran D.A.P."/>
            <person name="Tomita M."/>
            <person name="Numata K."/>
            <person name="Arakawa K."/>
        </authorList>
    </citation>
    <scope>NUCLEOTIDE SEQUENCE</scope>
</reference>
<comment type="caution">
    <text evidence="2">The sequence shown here is derived from an EMBL/GenBank/DDBJ whole genome shotgun (WGS) entry which is preliminary data.</text>
</comment>
<evidence type="ECO:0000256" key="1">
    <source>
        <dbReference type="SAM" id="MobiDB-lite"/>
    </source>
</evidence>
<name>A0A8X7CK85_9ARAC</name>
<proteinExistence type="predicted"/>
<organism evidence="2 3">
    <name type="scientific">Trichonephila inaurata madagascariensis</name>
    <dbReference type="NCBI Taxonomy" id="2747483"/>
    <lineage>
        <taxon>Eukaryota</taxon>
        <taxon>Metazoa</taxon>
        <taxon>Ecdysozoa</taxon>
        <taxon>Arthropoda</taxon>
        <taxon>Chelicerata</taxon>
        <taxon>Arachnida</taxon>
        <taxon>Araneae</taxon>
        <taxon>Araneomorphae</taxon>
        <taxon>Entelegynae</taxon>
        <taxon>Araneoidea</taxon>
        <taxon>Nephilidae</taxon>
        <taxon>Trichonephila</taxon>
        <taxon>Trichonephila inaurata</taxon>
    </lineage>
</organism>